<keyword evidence="6 8" id="KW-1133">Transmembrane helix</keyword>
<protein>
    <submittedName>
        <fullName evidence="11">Phospholipid carrier-dependent glycosyltransferase</fullName>
    </submittedName>
</protein>
<feature type="transmembrane region" description="Helical" evidence="8">
    <location>
        <begin position="366"/>
        <end position="385"/>
    </location>
</feature>
<comment type="caution">
    <text evidence="11">The sequence shown here is derived from an EMBL/GenBank/DDBJ whole genome shotgun (WGS) entry which is preliminary data.</text>
</comment>
<keyword evidence="3" id="KW-0328">Glycosyltransferase</keyword>
<evidence type="ECO:0000256" key="3">
    <source>
        <dbReference type="ARBA" id="ARBA00022676"/>
    </source>
</evidence>
<evidence type="ECO:0000256" key="9">
    <source>
        <dbReference type="SAM" id="SignalP"/>
    </source>
</evidence>
<evidence type="ECO:0000313" key="11">
    <source>
        <dbReference type="EMBL" id="NPE24874.1"/>
    </source>
</evidence>
<evidence type="ECO:0000259" key="10">
    <source>
        <dbReference type="Pfam" id="PF13231"/>
    </source>
</evidence>
<dbReference type="InterPro" id="IPR038731">
    <property type="entry name" value="RgtA/B/C-like"/>
</dbReference>
<dbReference type="InterPro" id="IPR050297">
    <property type="entry name" value="LipidA_mod_glycosyltrf_83"/>
</dbReference>
<feature type="transmembrane region" description="Helical" evidence="8">
    <location>
        <begin position="206"/>
        <end position="226"/>
    </location>
</feature>
<feature type="transmembrane region" description="Helical" evidence="8">
    <location>
        <begin position="253"/>
        <end position="274"/>
    </location>
</feature>
<keyword evidence="4" id="KW-0808">Transferase</keyword>
<organism evidence="11 12">
    <name type="scientific">Xylanibacter caecicola</name>
    <dbReference type="NCBI Taxonomy" id="2736294"/>
    <lineage>
        <taxon>Bacteria</taxon>
        <taxon>Pseudomonadati</taxon>
        <taxon>Bacteroidota</taxon>
        <taxon>Bacteroidia</taxon>
        <taxon>Bacteroidales</taxon>
        <taxon>Prevotellaceae</taxon>
        <taxon>Xylanibacter</taxon>
    </lineage>
</organism>
<feature type="domain" description="Glycosyltransferase RgtA/B/C/D-like" evidence="10">
    <location>
        <begin position="58"/>
        <end position="220"/>
    </location>
</feature>
<evidence type="ECO:0000256" key="5">
    <source>
        <dbReference type="ARBA" id="ARBA00022692"/>
    </source>
</evidence>
<evidence type="ECO:0000256" key="4">
    <source>
        <dbReference type="ARBA" id="ARBA00022679"/>
    </source>
</evidence>
<dbReference type="Proteomes" id="UP000820977">
    <property type="component" value="Unassembled WGS sequence"/>
</dbReference>
<feature type="transmembrane region" description="Helical" evidence="8">
    <location>
        <begin position="108"/>
        <end position="125"/>
    </location>
</feature>
<dbReference type="PANTHER" id="PTHR33908">
    <property type="entry name" value="MANNOSYLTRANSFERASE YKCB-RELATED"/>
    <property type="match status" value="1"/>
</dbReference>
<evidence type="ECO:0000313" key="12">
    <source>
        <dbReference type="Proteomes" id="UP000820977"/>
    </source>
</evidence>
<comment type="subcellular location">
    <subcellularLocation>
        <location evidence="1">Cell membrane</location>
        <topology evidence="1">Multi-pass membrane protein</topology>
    </subcellularLocation>
</comment>
<dbReference type="PANTHER" id="PTHR33908:SF3">
    <property type="entry name" value="UNDECAPRENYL PHOSPHATE-ALPHA-4-AMINO-4-DEOXY-L-ARABINOSE ARABINOSYL TRANSFERASE"/>
    <property type="match status" value="1"/>
</dbReference>
<gene>
    <name evidence="11" type="ORF">HPS54_04975</name>
</gene>
<keyword evidence="7 8" id="KW-0472">Membrane</keyword>
<evidence type="ECO:0000256" key="6">
    <source>
        <dbReference type="ARBA" id="ARBA00022989"/>
    </source>
</evidence>
<evidence type="ECO:0000256" key="7">
    <source>
        <dbReference type="ARBA" id="ARBA00023136"/>
    </source>
</evidence>
<feature type="transmembrane region" description="Helical" evidence="8">
    <location>
        <begin position="311"/>
        <end position="328"/>
    </location>
</feature>
<feature type="transmembrane region" description="Helical" evidence="8">
    <location>
        <begin position="397"/>
        <end position="420"/>
    </location>
</feature>
<feature type="transmembrane region" description="Helical" evidence="8">
    <location>
        <begin position="131"/>
        <end position="151"/>
    </location>
</feature>
<keyword evidence="12" id="KW-1185">Reference proteome</keyword>
<reference evidence="11 12" key="1">
    <citation type="submission" date="2020-05" db="EMBL/GenBank/DDBJ databases">
        <title>Distinct polysaccharide utilization as determinants for interspecies competition between intestinal Prevotella spp.</title>
        <authorList>
            <person name="Galvez E.J.C."/>
            <person name="Iljazovic A."/>
            <person name="Strowig T."/>
        </authorList>
    </citation>
    <scope>NUCLEOTIDE SEQUENCE [LARGE SCALE GENOMIC DNA]</scope>
    <source>
        <strain evidence="11 12">PCHR</strain>
    </source>
</reference>
<name>A0ABX2B446_9BACT</name>
<keyword evidence="5 8" id="KW-0812">Transmembrane</keyword>
<feature type="signal peptide" evidence="9">
    <location>
        <begin position="1"/>
        <end position="22"/>
    </location>
</feature>
<proteinExistence type="predicted"/>
<sequence>MYKKYIFVILLAAVSFFMNNTALPTDIMEARNMVTAREIADEGNWLVPTMNGTLRLEKPPLPTWVAATVETVMPDSLAAQRAVAGIMGTIWTIFFFLLVKTISKNEDLSLLSVIVLLTCYQVVLMGRTATWDIYCHAFMTGAIYFLTKGLMNDGGKKWFWLPAAGTMMGLSFLSKGPVSFYAMLLPMLITSMAMPGFSLKGKWDAAAVMILLCIVTGGWWYAWLFTFHHHEMTVVMTKETGAWTGHNVRPWWYYWRFFTETGIWTIPVLASLAIPYWKKTIKDVRPYLFSVTWMVTALILLSLLPEKKMRYLLPMMVPCSMCTASLLMHLHTAADKAGRLLFRANGMLTASVTILLPVILYDTKMIDEKLLIILCPLFAILAVFIMREVTKHNVMRFAAGVGCVFMLTECFLLGGIGGLFGNKDRYSIHETRKMKALNGMRMYHPAHEPLRIELVYEAGRKILPLDLADSNAIKARLPFVLVSNGNVHEVMPKGIIDNVDTTRIGIFDDNKHPRGNRHYTNEFINNVTIIKEKTHHEQDKEL</sequence>
<accession>A0ABX2B446</accession>
<keyword evidence="2" id="KW-1003">Cell membrane</keyword>
<dbReference type="EMBL" id="JABKKJ010000005">
    <property type="protein sequence ID" value="NPE24874.1"/>
    <property type="molecule type" value="Genomic_DNA"/>
</dbReference>
<keyword evidence="9" id="KW-0732">Signal</keyword>
<feature type="transmembrane region" description="Helical" evidence="8">
    <location>
        <begin position="78"/>
        <end position="99"/>
    </location>
</feature>
<feature type="chain" id="PRO_5045657749" evidence="9">
    <location>
        <begin position="23"/>
        <end position="542"/>
    </location>
</feature>
<feature type="transmembrane region" description="Helical" evidence="8">
    <location>
        <begin position="340"/>
        <end position="360"/>
    </location>
</feature>
<dbReference type="Pfam" id="PF13231">
    <property type="entry name" value="PMT_2"/>
    <property type="match status" value="1"/>
</dbReference>
<feature type="transmembrane region" description="Helical" evidence="8">
    <location>
        <begin position="286"/>
        <end position="305"/>
    </location>
</feature>
<evidence type="ECO:0000256" key="1">
    <source>
        <dbReference type="ARBA" id="ARBA00004651"/>
    </source>
</evidence>
<dbReference type="RefSeq" id="WP_172344360.1">
    <property type="nucleotide sequence ID" value="NZ_CASYYZ010000002.1"/>
</dbReference>
<evidence type="ECO:0000256" key="8">
    <source>
        <dbReference type="SAM" id="Phobius"/>
    </source>
</evidence>
<evidence type="ECO:0000256" key="2">
    <source>
        <dbReference type="ARBA" id="ARBA00022475"/>
    </source>
</evidence>